<proteinExistence type="predicted"/>
<evidence type="ECO:0000256" key="1">
    <source>
        <dbReference type="SAM" id="Phobius"/>
    </source>
</evidence>
<dbReference type="Proteomes" id="UP000001551">
    <property type="component" value="Chromosome"/>
</dbReference>
<accession>E6U3P1</accession>
<dbReference type="Pfam" id="PF11167">
    <property type="entry name" value="DUF2953"/>
    <property type="match status" value="1"/>
</dbReference>
<keyword evidence="3" id="KW-1185">Reference proteome</keyword>
<evidence type="ECO:0000313" key="2">
    <source>
        <dbReference type="EMBL" id="ADU27641.1"/>
    </source>
</evidence>
<dbReference type="AlphaFoldDB" id="E6U3P1"/>
<dbReference type="HOGENOM" id="CLU_1347206_0_0_9"/>
<dbReference type="InterPro" id="IPR021338">
    <property type="entry name" value="DUF2953"/>
</dbReference>
<sequence>MGWVLAGIAAVLVLVGLSRVRLLVSYDGAFRFDVRFWFFRLRLPGQPGAKKVKPGKEKPAKDKAAFKPDPSFFLEHFSELFDLAKKLVAATGRRLVVDRLYLDLRIHEDDAASTAIRYGQACALVYTATGFLGSALRVRRHDIRVAPLFEEGEASAAFSAALSIRVFSVLTLAVTQGAAVIRMMLSFLRSAKGTTMQKDGAVS</sequence>
<dbReference type="STRING" id="663278.Ethha_2124"/>
<name>E6U3P1_ETHHY</name>
<organism evidence="2 3">
    <name type="scientific">Ethanoligenens harbinense (strain DSM 18485 / JCM 12961 / CGMCC 1.5033 / YUAN-3)</name>
    <dbReference type="NCBI Taxonomy" id="663278"/>
    <lineage>
        <taxon>Bacteria</taxon>
        <taxon>Bacillati</taxon>
        <taxon>Bacillota</taxon>
        <taxon>Clostridia</taxon>
        <taxon>Eubacteriales</taxon>
        <taxon>Oscillospiraceae</taxon>
        <taxon>Ethanoligenens</taxon>
    </lineage>
</organism>
<keyword evidence="1" id="KW-1133">Transmembrane helix</keyword>
<evidence type="ECO:0000313" key="3">
    <source>
        <dbReference type="Proteomes" id="UP000001551"/>
    </source>
</evidence>
<protein>
    <recommendedName>
        <fullName evidence="4">DUF2953 domain-containing protein</fullName>
    </recommendedName>
</protein>
<keyword evidence="1" id="KW-0812">Transmembrane</keyword>
<dbReference type="KEGG" id="eha:Ethha_2124"/>
<keyword evidence="1" id="KW-0472">Membrane</keyword>
<reference evidence="2 3" key="1">
    <citation type="submission" date="2010-12" db="EMBL/GenBank/DDBJ databases">
        <title>Complete sequence of Ethanoligenens harbinense YUAN-3.</title>
        <authorList>
            <person name="Lucas S."/>
            <person name="Copeland A."/>
            <person name="Lapidus A."/>
            <person name="Cheng J.-F."/>
            <person name="Bruce D."/>
            <person name="Goodwin L."/>
            <person name="Pitluck S."/>
            <person name="Chertkov O."/>
            <person name="Misra M."/>
            <person name="Detter J.C."/>
            <person name="Han C."/>
            <person name="Tapia R."/>
            <person name="Land M."/>
            <person name="Hauser L."/>
            <person name="Jeffries C."/>
            <person name="Kyrpides N."/>
            <person name="Ivanova N."/>
            <person name="Mikhailova N."/>
            <person name="Wang A."/>
            <person name="Mouttaki H."/>
            <person name="He Z."/>
            <person name="Zhou J."/>
            <person name="Hemme C.L."/>
            <person name="Woyke T."/>
        </authorList>
    </citation>
    <scope>NUCLEOTIDE SEQUENCE [LARGE SCALE GENOMIC DNA]</scope>
    <source>
        <strain evidence="3">DSM 18485 / JCM 12961 / CGMCC 1.5033 / YUAN-3</strain>
    </source>
</reference>
<evidence type="ECO:0008006" key="4">
    <source>
        <dbReference type="Google" id="ProtNLM"/>
    </source>
</evidence>
<dbReference type="eggNOG" id="ENOG5033FIR">
    <property type="taxonomic scope" value="Bacteria"/>
</dbReference>
<dbReference type="EMBL" id="CP002400">
    <property type="protein sequence ID" value="ADU27641.1"/>
    <property type="molecule type" value="Genomic_DNA"/>
</dbReference>
<feature type="transmembrane region" description="Helical" evidence="1">
    <location>
        <begin position="166"/>
        <end position="188"/>
    </location>
</feature>
<gene>
    <name evidence="2" type="ordered locus">Ethha_2124</name>
</gene>
<dbReference type="RefSeq" id="WP_013485989.1">
    <property type="nucleotide sequence ID" value="NC_014828.1"/>
</dbReference>